<reference evidence="1 2" key="1">
    <citation type="journal article" date="2018" name="New Phytol.">
        <title>Phylogenomics of Endogonaceae and evolution of mycorrhizas within Mucoromycota.</title>
        <authorList>
            <person name="Chang Y."/>
            <person name="Desiro A."/>
            <person name="Na H."/>
            <person name="Sandor L."/>
            <person name="Lipzen A."/>
            <person name="Clum A."/>
            <person name="Barry K."/>
            <person name="Grigoriev I.V."/>
            <person name="Martin F.M."/>
            <person name="Stajich J.E."/>
            <person name="Smith M.E."/>
            <person name="Bonito G."/>
            <person name="Spatafora J.W."/>
        </authorList>
    </citation>
    <scope>NUCLEOTIDE SEQUENCE [LARGE SCALE GENOMIC DNA]</scope>
    <source>
        <strain evidence="1 2">GMNB39</strain>
    </source>
</reference>
<organism evidence="1 2">
    <name type="scientific">Jimgerdemannia flammicorona</name>
    <dbReference type="NCBI Taxonomy" id="994334"/>
    <lineage>
        <taxon>Eukaryota</taxon>
        <taxon>Fungi</taxon>
        <taxon>Fungi incertae sedis</taxon>
        <taxon>Mucoromycota</taxon>
        <taxon>Mucoromycotina</taxon>
        <taxon>Endogonomycetes</taxon>
        <taxon>Endogonales</taxon>
        <taxon>Endogonaceae</taxon>
        <taxon>Jimgerdemannia</taxon>
    </lineage>
</organism>
<evidence type="ECO:0000313" key="1">
    <source>
        <dbReference type="EMBL" id="RUP51989.1"/>
    </source>
</evidence>
<dbReference type="Proteomes" id="UP000268093">
    <property type="component" value="Unassembled WGS sequence"/>
</dbReference>
<protein>
    <submittedName>
        <fullName evidence="1">Uncharacterized protein</fullName>
    </submittedName>
</protein>
<sequence length="188" mass="20816">MSAIEHNPSQYPRTIRALSPLSNPEELYWLDSVSQAFRNVHQADDFHPDWLHNEKLHPAGHLLMPEGDSLLANQDFGLTVGELVPAPFSHLYTWLGDAVSWTCGVVGVGDAPVARRTDCGPASEQKNSVNERAPRLVRIDSRRSLNEVNLDGQPFRSSRNSSLTDLVGHGANEDSVAGLVYEMYGAWR</sequence>
<dbReference type="AlphaFoldDB" id="A0A433DMC6"/>
<evidence type="ECO:0000313" key="2">
    <source>
        <dbReference type="Proteomes" id="UP000268093"/>
    </source>
</evidence>
<dbReference type="EMBL" id="RBNI01000287">
    <property type="protein sequence ID" value="RUP51989.1"/>
    <property type="molecule type" value="Genomic_DNA"/>
</dbReference>
<accession>A0A433DMC6</accession>
<gene>
    <name evidence="1" type="ORF">BC936DRAFT_143810</name>
</gene>
<comment type="caution">
    <text evidence="1">The sequence shown here is derived from an EMBL/GenBank/DDBJ whole genome shotgun (WGS) entry which is preliminary data.</text>
</comment>
<proteinExistence type="predicted"/>
<keyword evidence="2" id="KW-1185">Reference proteome</keyword>
<name>A0A433DMC6_9FUNG</name>